<proteinExistence type="inferred from homology"/>
<dbReference type="Pfam" id="PF26218">
    <property type="entry name" value="zf_C2H2_ZNF292"/>
    <property type="match status" value="1"/>
</dbReference>
<dbReference type="PANTHER" id="PTHR15507">
    <property type="entry name" value="ZINC FINGER PROTEIN RLF"/>
    <property type="match status" value="1"/>
</dbReference>
<evidence type="ECO:0000256" key="6">
    <source>
        <dbReference type="ARBA" id="ARBA00022771"/>
    </source>
</evidence>
<dbReference type="PROSITE" id="PS00028">
    <property type="entry name" value="ZINC_FINGER_C2H2_1"/>
    <property type="match status" value="11"/>
</dbReference>
<evidence type="ECO:0000256" key="10">
    <source>
        <dbReference type="ARBA" id="ARBA00023163"/>
    </source>
</evidence>
<feature type="domain" description="C2H2-type" evidence="14">
    <location>
        <begin position="839"/>
        <end position="863"/>
    </location>
</feature>
<name>A0AAD9DVQ5_9TELE</name>
<evidence type="ECO:0000256" key="7">
    <source>
        <dbReference type="ARBA" id="ARBA00022833"/>
    </source>
</evidence>
<feature type="domain" description="C2H2-type" evidence="14">
    <location>
        <begin position="811"/>
        <end position="838"/>
    </location>
</feature>
<comment type="caution">
    <text evidence="15">The sequence shown here is derived from an EMBL/GenBank/DDBJ whole genome shotgun (WGS) entry which is preliminary data.</text>
</comment>
<feature type="domain" description="C2H2-type" evidence="14">
    <location>
        <begin position="1242"/>
        <end position="1270"/>
    </location>
</feature>
<dbReference type="SUPFAM" id="SSF57667">
    <property type="entry name" value="beta-beta-alpha zinc fingers"/>
    <property type="match status" value="1"/>
</dbReference>
<evidence type="ECO:0000313" key="15">
    <source>
        <dbReference type="EMBL" id="KAK1793352.1"/>
    </source>
</evidence>
<feature type="region of interest" description="Disordered" evidence="13">
    <location>
        <begin position="1935"/>
        <end position="1956"/>
    </location>
</feature>
<keyword evidence="7" id="KW-0862">Zinc</keyword>
<keyword evidence="10" id="KW-0804">Transcription</keyword>
<dbReference type="Pfam" id="PF25420">
    <property type="entry name" value="zf-C2H2_ZN292"/>
    <property type="match status" value="1"/>
</dbReference>
<evidence type="ECO:0000256" key="4">
    <source>
        <dbReference type="ARBA" id="ARBA00022723"/>
    </source>
</evidence>
<dbReference type="Pfam" id="PF25580">
    <property type="entry name" value="TPR_Rlf"/>
    <property type="match status" value="1"/>
</dbReference>
<dbReference type="EMBL" id="JAROKS010000018">
    <property type="protein sequence ID" value="KAK1793352.1"/>
    <property type="molecule type" value="Genomic_DNA"/>
</dbReference>
<evidence type="ECO:0000313" key="16">
    <source>
        <dbReference type="Proteomes" id="UP001239994"/>
    </source>
</evidence>
<keyword evidence="3" id="KW-0597">Phosphoprotein</keyword>
<feature type="domain" description="C2H2-type" evidence="14">
    <location>
        <begin position="994"/>
        <end position="1024"/>
    </location>
</feature>
<evidence type="ECO:0000256" key="13">
    <source>
        <dbReference type="SAM" id="MobiDB-lite"/>
    </source>
</evidence>
<evidence type="ECO:0000256" key="5">
    <source>
        <dbReference type="ARBA" id="ARBA00022737"/>
    </source>
</evidence>
<feature type="compositionally biased region" description="Basic and acidic residues" evidence="13">
    <location>
        <begin position="574"/>
        <end position="595"/>
    </location>
</feature>
<feature type="compositionally biased region" description="Low complexity" evidence="13">
    <location>
        <begin position="1295"/>
        <end position="1306"/>
    </location>
</feature>
<dbReference type="GO" id="GO:0003677">
    <property type="term" value="F:DNA binding"/>
    <property type="evidence" value="ECO:0007669"/>
    <property type="project" value="UniProtKB-KW"/>
</dbReference>
<dbReference type="GO" id="GO:0005634">
    <property type="term" value="C:nucleus"/>
    <property type="evidence" value="ECO:0007669"/>
    <property type="project" value="UniProtKB-SubCell"/>
</dbReference>
<keyword evidence="11" id="KW-0539">Nucleus</keyword>
<dbReference type="GO" id="GO:0000981">
    <property type="term" value="F:DNA-binding transcription factor activity, RNA polymerase II-specific"/>
    <property type="evidence" value="ECO:0007669"/>
    <property type="project" value="TreeGrafter"/>
</dbReference>
<dbReference type="InterPro" id="IPR013087">
    <property type="entry name" value="Znf_C2H2_type"/>
</dbReference>
<keyword evidence="6 12" id="KW-0863">Zinc-finger</keyword>
<keyword evidence="5" id="KW-0677">Repeat</keyword>
<dbReference type="InterPro" id="IPR058902">
    <property type="entry name" value="zf_C2H2_ZNF292/Rlf"/>
</dbReference>
<comment type="similarity">
    <text evidence="2">Belongs to the krueppel C2H2-type zinc-finger protein family.</text>
</comment>
<dbReference type="Proteomes" id="UP001239994">
    <property type="component" value="Unassembled WGS sequence"/>
</dbReference>
<feature type="domain" description="C2H2-type" evidence="14">
    <location>
        <begin position="1388"/>
        <end position="1413"/>
    </location>
</feature>
<evidence type="ECO:0000256" key="3">
    <source>
        <dbReference type="ARBA" id="ARBA00022553"/>
    </source>
</evidence>
<sequence length="2015" mass="225993">MFPQHDKITGSKVQPLDSDRETRVLYTVADGVVGGGGVGLREAKGASSAPPELELGDHMIRPSAYAQRLLADMADEDGEADFIWGARGVAHEDAFFAMESLQATLQQLEAGLRQRDLSEASSTEYCDSFCQASAFRALMHYAGSRNSVEHGLSLLEVYCLSINCFATARPHLTAESQSVALVLKRLALSCFELLLSVPQNDIPFEAWLQFHGSVQAAHEAMLQYGSTDLQALLQITGEGGAWSSPALIALLTGQPTDADEVNAYLALEGEDFLEMRIKHLEKVGEVEKALILTKACGNCTRLSGQGSFRQTFVTQLCQLLPSEEAITEISKLDAKDVLDIICNMETEGDENTAFILCTTYLTQQLQQERFYCSWELTLIWSKLQRRIDGSLESFIERCLQFGAIAKTVYHLLFLIRVIQTETMHFGLAVSVELCVKAFQLPRQEDTETKTTVCKTVACLLPDDLEVLRACQLTEFLLSPSREVFDCLEELYRRPDQKYDEENAIIPNSLRCELLLALKGHWPFDPEFWDWKTLKHYCIKLLGLEPEEEEGLAVEDANGAPATSNPVEGAVDAQVKRHADESLTEPKEKNRRKETVRTSQRRKTSTKALWTSERAQRWQQYKFLCHICHREVIEPRFLHHARKHAVSDVWTCPVCLEKFESRQEFVPHSKKHLRMPTRVGHLKKKNVKKKVEEQEFKPDRDEEDLHDLEPGQIPLDPSLVMYYQSTHDPVVLQHILEQAATVPKHQTDDDYITFDYIYTHYKLQDREVYRCPATGCSKNFRLFKYLGVHLKNDHSNADPNIKHYMEMKDRREKCTFCRRTFMTAHHHRKHRRVHYGEQPYVCVVTGCGACFATTNELLEHKHGHGFRLSYHCELTGCSVSFCDLGQLYHHEAQHFRDAAYTCTSPGCRKFYYSRKEFLMHLAAHGISFTEKDFEAQRKAKRKLLLPVVATDSGSEGAHRSSEGPSSTPEKLSLSQKSECTKSLAHVAVCFDGKKFTCGLEKCGRTFNKAREIQKHLKMVHSDRFKDENGTCKKTKNEKRSKTRFTKGHKNSEDTSPTKGASQETDVPPAADAVPCDATISLNISTHACNPEVSGSLSDIVLGFSQLSLTSGTSRNVRRASRRQAAVSKGPRATPPATSPAKPTPSKIEPRSHPIPVSARRAPWKTEPPSAHVLVTATPGNKDQSENSMVVQQTARPYVCDVESCFYESVTSRALVQHYFRKHGYSKKDMEQMEIFNSLKFKPFKCHLCSKVYRERKELKIHCLHKHTNDVAVENFHVKNKVEAPSSATPATSQQNEGEGSTSSSMGEVPAERIKPAWKSSSPIGDRPACKGKMAKSNGKVLMKDRRLRIEHLSCQGVEDGTVQERRASQRLVGRGNSCVDVASVEDRPYPCVHKGCGVGFMKQCNLLRHLQNVHHYNSSQFHWEEDSNLHPCKHHGCNKRFYHLSSLYRHYRKDHQISEEPIPRFRCTSGNCSASYHLKSSLLRHTREIHQSEVPLEPTDPPSQCKFNGGYEKHVFYTHGDQTDAHVVRLQSACKRVSGNAGCQKKLIVASSSGTVKASERSVPLQSLRCCCEKESDASQAENFESIVEAPEEEPDVKCVKPESKKRTGRLVYRTHEEALQMCQDRCLRLAYPCMIQNCDSVVSCLSSLHRHYVKCHKMARSKVVQNEDKLCYIAEQLEELIQKKSAVSAVPDLARIPNGVLKMEYQAEPENPGGPALPMSLHSIKTEPTGQETPEFSGEPSSDVAVLLDAGDLLYGENNGHTENILDRASPVLEDQTGSPVLEDQTKSESPAPPLVPPPPLDLSPPSTLRITVSDAALGLSDKPTNIAAAICLSASPSPNRQPLRWKNSELSEPLPAAPHPPAQKDLVSPSLAPRAFDIAGYKPLGFESSFLKFIQEKEENHKGDKLRSTGVLNPCCKPDSPRRRDCCRRNCSVKENNQRGPARSRRSRSSPLKPLLSAGECSSIQNLRFILERALRGCGDQAIKQLQFLKPVVVLERPKTSASLLDLLPPEAKA</sequence>
<dbReference type="InterPro" id="IPR052251">
    <property type="entry name" value="GH-ZnFinger_Regulators"/>
</dbReference>
<feature type="region of interest" description="Disordered" evidence="13">
    <location>
        <begin position="1761"/>
        <end position="1806"/>
    </location>
</feature>
<dbReference type="InterPro" id="IPR036236">
    <property type="entry name" value="Znf_C2H2_sf"/>
</dbReference>
<feature type="region of interest" description="Disordered" evidence="13">
    <location>
        <begin position="949"/>
        <end position="972"/>
    </location>
</feature>
<dbReference type="GO" id="GO:0008270">
    <property type="term" value="F:zinc ion binding"/>
    <property type="evidence" value="ECO:0007669"/>
    <property type="project" value="UniProtKB-KW"/>
</dbReference>
<evidence type="ECO:0000256" key="11">
    <source>
        <dbReference type="ARBA" id="ARBA00023242"/>
    </source>
</evidence>
<organism evidence="15 16">
    <name type="scientific">Electrophorus voltai</name>
    <dbReference type="NCBI Taxonomy" id="2609070"/>
    <lineage>
        <taxon>Eukaryota</taxon>
        <taxon>Metazoa</taxon>
        <taxon>Chordata</taxon>
        <taxon>Craniata</taxon>
        <taxon>Vertebrata</taxon>
        <taxon>Euteleostomi</taxon>
        <taxon>Actinopterygii</taxon>
        <taxon>Neopterygii</taxon>
        <taxon>Teleostei</taxon>
        <taxon>Ostariophysi</taxon>
        <taxon>Gymnotiformes</taxon>
        <taxon>Gymnotoidei</taxon>
        <taxon>Gymnotidae</taxon>
        <taxon>Electrophorus</taxon>
    </lineage>
</organism>
<keyword evidence="4" id="KW-0479">Metal-binding</keyword>
<feature type="domain" description="C2H2-type" evidence="14">
    <location>
        <begin position="768"/>
        <end position="798"/>
    </location>
</feature>
<keyword evidence="8" id="KW-0805">Transcription regulation</keyword>
<feature type="domain" description="C2H2-type" evidence="14">
    <location>
        <begin position="1464"/>
        <end position="1494"/>
    </location>
</feature>
<feature type="compositionally biased region" description="Polar residues" evidence="13">
    <location>
        <begin position="1284"/>
        <end position="1294"/>
    </location>
</feature>
<feature type="region of interest" description="Disordered" evidence="13">
    <location>
        <begin position="1110"/>
        <end position="1153"/>
    </location>
</feature>
<feature type="compositionally biased region" description="Pro residues" evidence="13">
    <location>
        <begin position="1791"/>
        <end position="1803"/>
    </location>
</feature>
<evidence type="ECO:0000259" key="14">
    <source>
        <dbReference type="PROSITE" id="PS50157"/>
    </source>
</evidence>
<dbReference type="Gene3D" id="3.30.160.60">
    <property type="entry name" value="Classic Zinc Finger"/>
    <property type="match status" value="3"/>
</dbReference>
<reference evidence="15" key="1">
    <citation type="submission" date="2023-03" db="EMBL/GenBank/DDBJ databases">
        <title>Electrophorus voltai genome.</title>
        <authorList>
            <person name="Bian C."/>
        </authorList>
    </citation>
    <scope>NUCLEOTIDE SEQUENCE</scope>
    <source>
        <strain evidence="15">CB-2022</strain>
        <tissue evidence="15">Muscle</tissue>
    </source>
</reference>
<feature type="region of interest" description="Disordered" evidence="13">
    <location>
        <begin position="1022"/>
        <end position="1070"/>
    </location>
</feature>
<feature type="region of interest" description="Disordered" evidence="13">
    <location>
        <begin position="574"/>
        <end position="607"/>
    </location>
</feature>
<evidence type="ECO:0000256" key="2">
    <source>
        <dbReference type="ARBA" id="ARBA00006991"/>
    </source>
</evidence>
<dbReference type="SMART" id="SM00355">
    <property type="entry name" value="ZnF_C2H2"/>
    <property type="match status" value="14"/>
</dbReference>
<feature type="domain" description="C2H2-type" evidence="14">
    <location>
        <begin position="1429"/>
        <end position="1460"/>
    </location>
</feature>
<comment type="subcellular location">
    <subcellularLocation>
        <location evidence="1">Nucleus</location>
    </subcellularLocation>
</comment>
<evidence type="ECO:0000256" key="12">
    <source>
        <dbReference type="PROSITE-ProRule" id="PRU00042"/>
    </source>
</evidence>
<dbReference type="PANTHER" id="PTHR15507:SF18">
    <property type="entry name" value="ZINC FINGER PROTEIN RLF"/>
    <property type="match status" value="1"/>
</dbReference>
<evidence type="ECO:0000256" key="8">
    <source>
        <dbReference type="ARBA" id="ARBA00023015"/>
    </source>
</evidence>
<feature type="compositionally biased region" description="Polar residues" evidence="13">
    <location>
        <begin position="1052"/>
        <end position="1063"/>
    </location>
</feature>
<feature type="region of interest" description="Disordered" evidence="13">
    <location>
        <begin position="1281"/>
        <end position="1333"/>
    </location>
</feature>
<keyword evidence="16" id="KW-1185">Reference proteome</keyword>
<protein>
    <recommendedName>
        <fullName evidence="14">C2H2-type domain-containing protein</fullName>
    </recommendedName>
</protein>
<gene>
    <name evidence="15" type="ORF">P4O66_011425</name>
</gene>
<keyword evidence="9" id="KW-0238">DNA-binding</keyword>
<accession>A0AAD9DVQ5</accession>
<evidence type="ECO:0000256" key="1">
    <source>
        <dbReference type="ARBA" id="ARBA00004123"/>
    </source>
</evidence>
<dbReference type="InterPro" id="IPR057986">
    <property type="entry name" value="TPR_Rlf/292/654"/>
</dbReference>
<dbReference type="PROSITE" id="PS50157">
    <property type="entry name" value="ZINC_FINGER_C2H2_2"/>
    <property type="match status" value="8"/>
</dbReference>
<feature type="compositionally biased region" description="Polar residues" evidence="13">
    <location>
        <begin position="961"/>
        <end position="972"/>
    </location>
</feature>
<feature type="compositionally biased region" description="Basic residues" evidence="13">
    <location>
        <begin position="1031"/>
        <end position="1047"/>
    </location>
</feature>
<evidence type="ECO:0000256" key="9">
    <source>
        <dbReference type="ARBA" id="ARBA00023125"/>
    </source>
</evidence>